<feature type="region of interest" description="Disordered" evidence="1">
    <location>
        <begin position="265"/>
        <end position="330"/>
    </location>
</feature>
<dbReference type="Proteomes" id="UP000714275">
    <property type="component" value="Unassembled WGS sequence"/>
</dbReference>
<gene>
    <name evidence="2" type="ORF">EV702DRAFT_1198575</name>
</gene>
<dbReference type="OrthoDB" id="2682011at2759"/>
<feature type="compositionally biased region" description="Basic and acidic residues" evidence="1">
    <location>
        <begin position="173"/>
        <end position="184"/>
    </location>
</feature>
<dbReference type="AlphaFoldDB" id="A0A9P7D212"/>
<proteinExistence type="predicted"/>
<feature type="compositionally biased region" description="Pro residues" evidence="1">
    <location>
        <begin position="458"/>
        <end position="484"/>
    </location>
</feature>
<feature type="region of interest" description="Disordered" evidence="1">
    <location>
        <begin position="144"/>
        <end position="238"/>
    </location>
</feature>
<feature type="compositionally biased region" description="Low complexity" evidence="1">
    <location>
        <begin position="402"/>
        <end position="415"/>
    </location>
</feature>
<sequence length="642" mass="67883">MSTPVNNSLAGLKESTAQLVGIIAGARHIPAGTGQAHFALTAQVTTLLGQIIRAYEKGDYMPGIVASCSKELMRVRSMTPRVWPNWHSIGHDDPRVSKHAWRNKVRAWEALGDNSCDLHVVPNPSTGPLTVDLPSPPILPSAPVLPSPPIPPSAPVLPSPPIVAGSSSQTTSEFRDKGKGKEVAVDVEPEVEGSRKRKSPMISGHSSQPPKSVMKGRKRVKSTRPVKSKLIVESEDDEDTIVQPISRGVPEVVLPPLSTILVRQPQLPRLPGSPKKQSFGPASLTAGSGPEVPKTPISRPEVMATSNSRPEVVQPDDASSVSDGGPPAIPTFDITIPGPNNPCHFCVKEDWPCATRLDKRTGQPCLSCVRCSTKKIKCVHASVGSPPKRVRGKSATPRTRSKTPATAPSKAPAASQSRARTCSQSRGTSRTPAIPAATTPKVQSRGRSKTITVKKTPAPAPAPAPSPSPSPSPAPAPAPAPAPVPSASYAVPRAALNVPIPDLHSMTIAIRDAAARIASLRREVVDRHPSFPLPDSPGNATLLLDQSLDIPSMSPLPSALPNLINLDMGVMEPTNMKVEDQSAMVGLVFEPSEVLPEGPQLSGEHVVPDDPVTLLAEYNSVDEEMDVEVKDEPSGEEVKMVT</sequence>
<evidence type="ECO:0000313" key="3">
    <source>
        <dbReference type="Proteomes" id="UP000714275"/>
    </source>
</evidence>
<feature type="compositionally biased region" description="Polar residues" evidence="1">
    <location>
        <begin position="416"/>
        <end position="431"/>
    </location>
</feature>
<comment type="caution">
    <text evidence="2">The sequence shown here is derived from an EMBL/GenBank/DDBJ whole genome shotgun (WGS) entry which is preliminary data.</text>
</comment>
<feature type="compositionally biased region" description="Pro residues" evidence="1">
    <location>
        <begin position="144"/>
        <end position="161"/>
    </location>
</feature>
<evidence type="ECO:0000313" key="2">
    <source>
        <dbReference type="EMBL" id="KAG1776253.1"/>
    </source>
</evidence>
<name>A0A9P7D212_9AGAM</name>
<reference evidence="2" key="1">
    <citation type="journal article" date="2020" name="New Phytol.">
        <title>Comparative genomics reveals dynamic genome evolution in host specialist ectomycorrhizal fungi.</title>
        <authorList>
            <person name="Lofgren L.A."/>
            <person name="Nguyen N.H."/>
            <person name="Vilgalys R."/>
            <person name="Ruytinx J."/>
            <person name="Liao H.L."/>
            <person name="Branco S."/>
            <person name="Kuo A."/>
            <person name="LaButti K."/>
            <person name="Lipzen A."/>
            <person name="Andreopoulos W."/>
            <person name="Pangilinan J."/>
            <person name="Riley R."/>
            <person name="Hundley H."/>
            <person name="Na H."/>
            <person name="Barry K."/>
            <person name="Grigoriev I.V."/>
            <person name="Stajich J.E."/>
            <person name="Kennedy P.G."/>
        </authorList>
    </citation>
    <scope>NUCLEOTIDE SEQUENCE</scope>
    <source>
        <strain evidence="2">DOB743</strain>
    </source>
</reference>
<feature type="compositionally biased region" description="Basic residues" evidence="1">
    <location>
        <begin position="214"/>
        <end position="227"/>
    </location>
</feature>
<dbReference type="EMBL" id="JABBWD010000028">
    <property type="protein sequence ID" value="KAG1776253.1"/>
    <property type="molecule type" value="Genomic_DNA"/>
</dbReference>
<protein>
    <submittedName>
        <fullName evidence="2">Uncharacterized protein</fullName>
    </submittedName>
</protein>
<accession>A0A9P7D212</accession>
<organism evidence="2 3">
    <name type="scientific">Suillus placidus</name>
    <dbReference type="NCBI Taxonomy" id="48579"/>
    <lineage>
        <taxon>Eukaryota</taxon>
        <taxon>Fungi</taxon>
        <taxon>Dikarya</taxon>
        <taxon>Basidiomycota</taxon>
        <taxon>Agaricomycotina</taxon>
        <taxon>Agaricomycetes</taxon>
        <taxon>Agaricomycetidae</taxon>
        <taxon>Boletales</taxon>
        <taxon>Suillineae</taxon>
        <taxon>Suillaceae</taxon>
        <taxon>Suillus</taxon>
    </lineage>
</organism>
<keyword evidence="3" id="KW-1185">Reference proteome</keyword>
<evidence type="ECO:0000256" key="1">
    <source>
        <dbReference type="SAM" id="MobiDB-lite"/>
    </source>
</evidence>
<feature type="region of interest" description="Disordered" evidence="1">
    <location>
        <begin position="382"/>
        <end position="484"/>
    </location>
</feature>